<organism evidence="1 2">
    <name type="scientific">Chryseobacterium vietnamense</name>
    <dbReference type="NCBI Taxonomy" id="866785"/>
    <lineage>
        <taxon>Bacteria</taxon>
        <taxon>Pseudomonadati</taxon>
        <taxon>Bacteroidota</taxon>
        <taxon>Flavobacteriia</taxon>
        <taxon>Flavobacteriales</taxon>
        <taxon>Weeksellaceae</taxon>
        <taxon>Chryseobacterium group</taxon>
        <taxon>Chryseobacterium</taxon>
    </lineage>
</organism>
<dbReference type="EMBL" id="JAVDQX010000001">
    <property type="protein sequence ID" value="MDR6457262.1"/>
    <property type="molecule type" value="Genomic_DNA"/>
</dbReference>
<proteinExistence type="predicted"/>
<keyword evidence="2" id="KW-1185">Reference proteome</keyword>
<sequence length="66" mass="8235">MEKHEFISLFKEESYKLLPINYHLIRNVYYTKEEVKRFNLHYTAHSSFHQTTMYDIFYNFKPIIIL</sequence>
<accession>A0ACC6J2L0</accession>
<name>A0ACC6J2L0_9FLAO</name>
<reference evidence="1" key="1">
    <citation type="submission" date="2023-07" db="EMBL/GenBank/DDBJ databases">
        <title>Sorghum-associated microbial communities from plants grown in Nebraska, USA.</title>
        <authorList>
            <person name="Schachtman D."/>
        </authorList>
    </citation>
    <scope>NUCLEOTIDE SEQUENCE</scope>
    <source>
        <strain evidence="1">DS2329</strain>
    </source>
</reference>
<gene>
    <name evidence="1" type="ORF">J2786_000355</name>
</gene>
<evidence type="ECO:0000313" key="2">
    <source>
        <dbReference type="Proteomes" id="UP001184833"/>
    </source>
</evidence>
<protein>
    <submittedName>
        <fullName evidence="1">Uncharacterized protein</fullName>
    </submittedName>
</protein>
<dbReference type="Proteomes" id="UP001184833">
    <property type="component" value="Unassembled WGS sequence"/>
</dbReference>
<comment type="caution">
    <text evidence="1">The sequence shown here is derived from an EMBL/GenBank/DDBJ whole genome shotgun (WGS) entry which is preliminary data.</text>
</comment>
<evidence type="ECO:0000313" key="1">
    <source>
        <dbReference type="EMBL" id="MDR6457262.1"/>
    </source>
</evidence>